<proteinExistence type="predicted"/>
<reference evidence="5" key="3">
    <citation type="submission" date="2025-09" db="UniProtKB">
        <authorList>
            <consortium name="Ensembl"/>
        </authorList>
    </citation>
    <scope>IDENTIFICATION</scope>
</reference>
<feature type="region of interest" description="Disordered" evidence="3">
    <location>
        <begin position="1"/>
        <end position="39"/>
    </location>
</feature>
<sequence length="516" mass="54826">LTQGHTASKRSETQGRCSDTWSVRTPQSQPCPGLGAGGGVGWGTGSGFYASGWAEGRSGSRPAGLGAVHGADTPAAPLLSKWRRVPRVSLPASVKGGSESSAARRGPQAWLPGLPGLPGFPLPRPRSACLPSPRPAHGPSPPVPGPSPPPLSLPPPAFPPTARSPVPVTLLGVYAWSPPRTPPPPRALGAREPPGARARSPGSLAVADGATAPAGAAETRAQLARGRRAPPPTQPGPDSGPRWPVAPSGPEGGAQAWVAMDTVSLEHQIQSVQRHISFLKKEQMALLRDLHLEILRLQKRCSELTHDLEMREAQSHQQELASRELESKCRALESQLAERAAANAELRREVAQREALVSALRCSLRTEERRFLEELRRRSHRATVLSTELQKHTEAAAYLSCQLHAARQKLQTPRPGPGAAAAATEPRIRRRAQRARRPPAAEAAAKGPGRDWAAWERAAGVPDDLDAMPDPALFLYARRPQRPGGRSPRQPPPQEPPDQAGSPAAPRPPSAPADPE</sequence>
<keyword evidence="1 2" id="KW-0175">Coiled coil</keyword>
<feature type="coiled-coil region" evidence="2">
    <location>
        <begin position="287"/>
        <end position="354"/>
    </location>
</feature>
<dbReference type="PANTHER" id="PTHR14882">
    <property type="entry name" value="COILED-COIL DOMAIN-CONTAINING 74A"/>
    <property type="match status" value="1"/>
</dbReference>
<feature type="compositionally biased region" description="Polar residues" evidence="3">
    <location>
        <begin position="14"/>
        <end position="30"/>
    </location>
</feature>
<protein>
    <recommendedName>
        <fullName evidence="4">CCDC92/74 N-terminal domain-containing protein</fullName>
    </recommendedName>
</protein>
<evidence type="ECO:0000256" key="3">
    <source>
        <dbReference type="SAM" id="MobiDB-lite"/>
    </source>
</evidence>
<reference evidence="5" key="2">
    <citation type="submission" date="2025-08" db="UniProtKB">
        <authorList>
            <consortium name="Ensembl"/>
        </authorList>
    </citation>
    <scope>IDENTIFICATION</scope>
</reference>
<dbReference type="InterPro" id="IPR040370">
    <property type="entry name" value="CCDC74A/CCDC74B/CCDC92"/>
</dbReference>
<dbReference type="Proteomes" id="UP000314981">
    <property type="component" value="Chromosome 19"/>
</dbReference>
<evidence type="ECO:0000313" key="6">
    <source>
        <dbReference type="Proteomes" id="UP000314981"/>
    </source>
</evidence>
<dbReference type="Ensembl" id="ENSBIXT00000000395.1">
    <property type="protein sequence ID" value="ENSBIXP00000000680.1"/>
    <property type="gene ID" value="ENSBIXG00000029505.1"/>
</dbReference>
<organism evidence="5 6">
    <name type="scientific">Bos indicus x Bos taurus</name>
    <name type="common">Hybrid cattle</name>
    <dbReference type="NCBI Taxonomy" id="30522"/>
    <lineage>
        <taxon>Eukaryota</taxon>
        <taxon>Metazoa</taxon>
        <taxon>Chordata</taxon>
        <taxon>Craniata</taxon>
        <taxon>Vertebrata</taxon>
        <taxon>Euteleostomi</taxon>
        <taxon>Mammalia</taxon>
        <taxon>Eutheria</taxon>
        <taxon>Laurasiatheria</taxon>
        <taxon>Artiodactyla</taxon>
        <taxon>Ruminantia</taxon>
        <taxon>Pecora</taxon>
        <taxon>Bovidae</taxon>
        <taxon>Bovinae</taxon>
        <taxon>Bos</taxon>
    </lineage>
</organism>
<accession>A0A4W2BLD5</accession>
<feature type="region of interest" description="Disordered" evidence="3">
    <location>
        <begin position="409"/>
        <end position="516"/>
    </location>
</feature>
<evidence type="ECO:0000256" key="1">
    <source>
        <dbReference type="ARBA" id="ARBA00023054"/>
    </source>
</evidence>
<dbReference type="Pfam" id="PF14916">
    <property type="entry name" value="CCDC92"/>
    <property type="match status" value="1"/>
</dbReference>
<dbReference type="PANTHER" id="PTHR14882:SF3">
    <property type="entry name" value="COILED-COIL DOMAIN CONTAINING 92B"/>
    <property type="match status" value="1"/>
</dbReference>
<evidence type="ECO:0000256" key="2">
    <source>
        <dbReference type="SAM" id="Coils"/>
    </source>
</evidence>
<feature type="region of interest" description="Disordered" evidence="3">
    <location>
        <begin position="177"/>
        <end position="253"/>
    </location>
</feature>
<dbReference type="AlphaFoldDB" id="A0A4W2BLD5"/>
<feature type="compositionally biased region" description="Pro residues" evidence="3">
    <location>
        <begin position="505"/>
        <end position="516"/>
    </location>
</feature>
<feature type="domain" description="CCDC92/74 N-terminal" evidence="4">
    <location>
        <begin position="266"/>
        <end position="319"/>
    </location>
</feature>
<name>A0A4W2BLD5_BOBOX</name>
<dbReference type="InterPro" id="IPR039496">
    <property type="entry name" value="CCDC92/74_N"/>
</dbReference>
<keyword evidence="6" id="KW-1185">Reference proteome</keyword>
<reference evidence="5 6" key="1">
    <citation type="submission" date="2018-11" db="EMBL/GenBank/DDBJ databases">
        <title>Haplotype-resolved cattle genomes.</title>
        <authorList>
            <person name="Low W.Y."/>
            <person name="Tearle R."/>
            <person name="Bickhart D.M."/>
            <person name="Rosen B.D."/>
            <person name="Koren S."/>
            <person name="Rhie A."/>
            <person name="Hiendleder S."/>
            <person name="Phillippy A.M."/>
            <person name="Smith T.P.L."/>
            <person name="Williams J.L."/>
        </authorList>
    </citation>
    <scope>NUCLEOTIDE SEQUENCE [LARGE SCALE GENOMIC DNA]</scope>
</reference>
<feature type="compositionally biased region" description="Low complexity" evidence="3">
    <location>
        <begin position="106"/>
        <end position="117"/>
    </location>
</feature>
<evidence type="ECO:0000313" key="5">
    <source>
        <dbReference type="Ensembl" id="ENSBIXP00000000680.1"/>
    </source>
</evidence>
<feature type="compositionally biased region" description="Low complexity" evidence="3">
    <location>
        <begin position="205"/>
        <end position="221"/>
    </location>
</feature>
<feature type="compositionally biased region" description="Pro residues" evidence="3">
    <location>
        <begin position="132"/>
        <end position="159"/>
    </location>
</feature>
<evidence type="ECO:0000259" key="4">
    <source>
        <dbReference type="Pfam" id="PF14916"/>
    </source>
</evidence>
<feature type="region of interest" description="Disordered" evidence="3">
    <location>
        <begin position="51"/>
        <end position="164"/>
    </location>
</feature>
<feature type="compositionally biased region" description="Basic residues" evidence="3">
    <location>
        <begin position="428"/>
        <end position="437"/>
    </location>
</feature>